<dbReference type="Gene3D" id="1.10.10.60">
    <property type="entry name" value="Homeodomain-like"/>
    <property type="match status" value="2"/>
</dbReference>
<keyword evidence="9" id="KW-1185">Reference proteome</keyword>
<feature type="domain" description="HTH myb-type" evidence="8">
    <location>
        <begin position="63"/>
        <end position="117"/>
    </location>
</feature>
<dbReference type="GeneID" id="101506220"/>
<keyword evidence="2" id="KW-0677">Repeat</keyword>
<dbReference type="Proteomes" id="UP000087171">
    <property type="component" value="Chromosome Ca6"/>
</dbReference>
<evidence type="ECO:0000256" key="3">
    <source>
        <dbReference type="ARBA" id="ARBA00023015"/>
    </source>
</evidence>
<comment type="subcellular location">
    <subcellularLocation>
        <location evidence="1">Nucleus</location>
    </subcellularLocation>
</comment>
<dbReference type="eggNOG" id="KOG0048">
    <property type="taxonomic scope" value="Eukaryota"/>
</dbReference>
<evidence type="ECO:0000313" key="9">
    <source>
        <dbReference type="Proteomes" id="UP000087171"/>
    </source>
</evidence>
<dbReference type="KEGG" id="cam:101506220"/>
<dbReference type="PANTHER" id="PTHR48000:SF67">
    <property type="entry name" value="MYB-LIKE DNA-BINDING DOMAIN CONTAINING PROTEIN, EXPRESSED"/>
    <property type="match status" value="1"/>
</dbReference>
<feature type="domain" description="Myb-like" evidence="7">
    <location>
        <begin position="63"/>
        <end position="113"/>
    </location>
</feature>
<organism evidence="9 10">
    <name type="scientific">Cicer arietinum</name>
    <name type="common">Chickpea</name>
    <name type="synonym">Garbanzo</name>
    <dbReference type="NCBI Taxonomy" id="3827"/>
    <lineage>
        <taxon>Eukaryota</taxon>
        <taxon>Viridiplantae</taxon>
        <taxon>Streptophyta</taxon>
        <taxon>Embryophyta</taxon>
        <taxon>Tracheophyta</taxon>
        <taxon>Spermatophyta</taxon>
        <taxon>Magnoliopsida</taxon>
        <taxon>eudicotyledons</taxon>
        <taxon>Gunneridae</taxon>
        <taxon>Pentapetalae</taxon>
        <taxon>rosids</taxon>
        <taxon>fabids</taxon>
        <taxon>Fabales</taxon>
        <taxon>Fabaceae</taxon>
        <taxon>Papilionoideae</taxon>
        <taxon>50 kb inversion clade</taxon>
        <taxon>NPAAA clade</taxon>
        <taxon>Hologalegina</taxon>
        <taxon>IRL clade</taxon>
        <taxon>Cicereae</taxon>
        <taxon>Cicer</taxon>
    </lineage>
</organism>
<evidence type="ECO:0000256" key="4">
    <source>
        <dbReference type="ARBA" id="ARBA00023125"/>
    </source>
</evidence>
<name>A0A1S2YK87_CICAR</name>
<dbReference type="FunFam" id="1.10.10.60:FF:000222">
    <property type="entry name" value="Transcription factor MYB36"/>
    <property type="match status" value="1"/>
</dbReference>
<dbReference type="SMART" id="SM00717">
    <property type="entry name" value="SANT"/>
    <property type="match status" value="2"/>
</dbReference>
<reference evidence="10" key="2">
    <citation type="submission" date="2025-08" db="UniProtKB">
        <authorList>
            <consortium name="RefSeq"/>
        </authorList>
    </citation>
    <scope>IDENTIFICATION</scope>
    <source>
        <tissue evidence="10">Etiolated seedlings</tissue>
    </source>
</reference>
<evidence type="ECO:0000256" key="5">
    <source>
        <dbReference type="ARBA" id="ARBA00023163"/>
    </source>
</evidence>
<feature type="domain" description="Myb-like" evidence="7">
    <location>
        <begin position="9"/>
        <end position="62"/>
    </location>
</feature>
<evidence type="ECO:0000256" key="6">
    <source>
        <dbReference type="ARBA" id="ARBA00023242"/>
    </source>
</evidence>
<evidence type="ECO:0000313" key="10">
    <source>
        <dbReference type="RefSeq" id="XP_004506057.1"/>
    </source>
</evidence>
<protein>
    <submittedName>
        <fullName evidence="10">Transcription factor RAX2-like</fullName>
    </submittedName>
</protein>
<dbReference type="PROSITE" id="PS51294">
    <property type="entry name" value="HTH_MYB"/>
    <property type="match status" value="2"/>
</dbReference>
<keyword evidence="6" id="KW-0539">Nucleus</keyword>
<accession>A0A1S2YK87</accession>
<dbReference type="SUPFAM" id="SSF46689">
    <property type="entry name" value="Homeodomain-like"/>
    <property type="match status" value="1"/>
</dbReference>
<evidence type="ECO:0000259" key="7">
    <source>
        <dbReference type="PROSITE" id="PS50090"/>
    </source>
</evidence>
<proteinExistence type="predicted"/>
<dbReference type="GO" id="GO:0005634">
    <property type="term" value="C:nucleus"/>
    <property type="evidence" value="ECO:0007669"/>
    <property type="project" value="UniProtKB-SubCell"/>
</dbReference>
<keyword evidence="4" id="KW-0238">DNA-binding</keyword>
<dbReference type="AlphaFoldDB" id="A0A1S2YK87"/>
<dbReference type="InterPro" id="IPR017930">
    <property type="entry name" value="Myb_dom"/>
</dbReference>
<evidence type="ECO:0000256" key="1">
    <source>
        <dbReference type="ARBA" id="ARBA00004123"/>
    </source>
</evidence>
<dbReference type="InterPro" id="IPR001005">
    <property type="entry name" value="SANT/Myb"/>
</dbReference>
<dbReference type="OrthoDB" id="2143914at2759"/>
<dbReference type="PROSITE" id="PS50090">
    <property type="entry name" value="MYB_LIKE"/>
    <property type="match status" value="2"/>
</dbReference>
<dbReference type="RefSeq" id="XP_004506057.1">
    <property type="nucleotide sequence ID" value="XM_004506000.3"/>
</dbReference>
<dbReference type="Pfam" id="PF00249">
    <property type="entry name" value="Myb_DNA-binding"/>
    <property type="match status" value="2"/>
</dbReference>
<keyword evidence="5" id="KW-0804">Transcription</keyword>
<gene>
    <name evidence="10" type="primary">LOC101506220</name>
</gene>
<dbReference type="CDD" id="cd00167">
    <property type="entry name" value="SANT"/>
    <property type="match status" value="1"/>
</dbReference>
<dbReference type="PaxDb" id="3827-XP_004506057.1"/>
<keyword evidence="3" id="KW-0805">Transcription regulation</keyword>
<evidence type="ECO:0000256" key="2">
    <source>
        <dbReference type="ARBA" id="ARBA00022737"/>
    </source>
</evidence>
<dbReference type="PANTHER" id="PTHR48000">
    <property type="entry name" value="OS09G0431300 PROTEIN"/>
    <property type="match status" value="1"/>
</dbReference>
<dbReference type="FunFam" id="1.10.10.60:FF:000015">
    <property type="entry name" value="Transcription factor RAX3"/>
    <property type="match status" value="1"/>
</dbReference>
<evidence type="ECO:0000259" key="8">
    <source>
        <dbReference type="PROSITE" id="PS51294"/>
    </source>
</evidence>
<reference evidence="9" key="1">
    <citation type="journal article" date="2013" name="Nat. Biotechnol.">
        <title>Draft genome sequence of chickpea (Cicer arietinum) provides a resource for trait improvement.</title>
        <authorList>
            <person name="Varshney R.K."/>
            <person name="Song C."/>
            <person name="Saxena R.K."/>
            <person name="Azam S."/>
            <person name="Yu S."/>
            <person name="Sharpe A.G."/>
            <person name="Cannon S."/>
            <person name="Baek J."/>
            <person name="Rosen B.D."/>
            <person name="Tar'an B."/>
            <person name="Millan T."/>
            <person name="Zhang X."/>
            <person name="Ramsay L.D."/>
            <person name="Iwata A."/>
            <person name="Wang Y."/>
            <person name="Nelson W."/>
            <person name="Farmer A.D."/>
            <person name="Gaur P.M."/>
            <person name="Soderlund C."/>
            <person name="Penmetsa R.V."/>
            <person name="Xu C."/>
            <person name="Bharti A.K."/>
            <person name="He W."/>
            <person name="Winter P."/>
            <person name="Zhao S."/>
            <person name="Hane J.K."/>
            <person name="Carrasquilla-Garcia N."/>
            <person name="Condie J.A."/>
            <person name="Upadhyaya H.D."/>
            <person name="Luo M.C."/>
            <person name="Thudi M."/>
            <person name="Gowda C.L."/>
            <person name="Singh N.P."/>
            <person name="Lichtenzveig J."/>
            <person name="Gali K.K."/>
            <person name="Rubio J."/>
            <person name="Nadarajan N."/>
            <person name="Dolezel J."/>
            <person name="Bansal K.C."/>
            <person name="Xu X."/>
            <person name="Edwards D."/>
            <person name="Zhang G."/>
            <person name="Kahl G."/>
            <person name="Gil J."/>
            <person name="Singh K.B."/>
            <person name="Datta S.K."/>
            <person name="Jackson S.A."/>
            <person name="Wang J."/>
            <person name="Cook D.R."/>
        </authorList>
    </citation>
    <scope>NUCLEOTIDE SEQUENCE [LARGE SCALE GENOMIC DNA]</scope>
    <source>
        <strain evidence="9">cv. CDC Frontier</strain>
    </source>
</reference>
<dbReference type="InterPro" id="IPR009057">
    <property type="entry name" value="Homeodomain-like_sf"/>
</dbReference>
<feature type="domain" description="HTH myb-type" evidence="8">
    <location>
        <begin position="9"/>
        <end position="62"/>
    </location>
</feature>
<dbReference type="GO" id="GO:0003677">
    <property type="term" value="F:DNA binding"/>
    <property type="evidence" value="ECO:0007669"/>
    <property type="project" value="UniProtKB-KW"/>
</dbReference>
<sequence>MGRAPCCDKTSVKRGPWSPEEDSKLKEYIEKHGTGGNWISLPNKAGLKRCGKSCRLRWLNYLRPNIKHGDFSDEEDRIICSLYVNIGSRWSVIAAQLPGRTDNDIKNYWNTKLKKKLMGLQLPISHQRKSPFPPPNSSHLFSLDYFSHTPIPFTNLEPISLPSNNNNNYANTSFTPFYQNQEYSMISVNNPMQYNYPIKDNMFMFGSEGSCSSSDGSCTLSHGKEIKQEENIGYHHMSSNGFDDYNNNFMISCNNGGENINQYEEKSSGVGYTNGQSQTLTPLLDYGLEDIKQLICSNNKGFNVDEIHKIEENGMYYYHY</sequence>